<gene>
    <name evidence="2" type="ORF">IQ37_00160</name>
</gene>
<accession>A0A086BMS2</accession>
<feature type="chain" id="PRO_5001804499" description="Lipoprotein" evidence="1">
    <location>
        <begin position="21"/>
        <end position="178"/>
    </location>
</feature>
<dbReference type="RefSeq" id="WP_034680347.1">
    <property type="nucleotide sequence ID" value="NZ_CP023049.2"/>
</dbReference>
<dbReference type="eggNOG" id="ENOG503409R">
    <property type="taxonomic scope" value="Bacteria"/>
</dbReference>
<comment type="caution">
    <text evidence="2">The sequence shown here is derived from an EMBL/GenBank/DDBJ whole genome shotgun (WGS) entry which is preliminary data.</text>
</comment>
<evidence type="ECO:0008006" key="4">
    <source>
        <dbReference type="Google" id="ProtNLM"/>
    </source>
</evidence>
<organism evidence="2 3">
    <name type="scientific">Chryseobacterium piperi</name>
    <dbReference type="NCBI Taxonomy" id="558152"/>
    <lineage>
        <taxon>Bacteria</taxon>
        <taxon>Pseudomonadati</taxon>
        <taxon>Bacteroidota</taxon>
        <taxon>Flavobacteriia</taxon>
        <taxon>Flavobacteriales</taxon>
        <taxon>Weeksellaceae</taxon>
        <taxon>Chryseobacterium group</taxon>
        <taxon>Chryseobacterium</taxon>
    </lineage>
</organism>
<keyword evidence="1" id="KW-0732">Signal</keyword>
<dbReference type="AlphaFoldDB" id="A0A086BMS2"/>
<dbReference type="PROSITE" id="PS51257">
    <property type="entry name" value="PROKAR_LIPOPROTEIN"/>
    <property type="match status" value="1"/>
</dbReference>
<keyword evidence="3" id="KW-1185">Reference proteome</keyword>
<evidence type="ECO:0000313" key="3">
    <source>
        <dbReference type="Proteomes" id="UP000028709"/>
    </source>
</evidence>
<dbReference type="EMBL" id="JPRJ01000001">
    <property type="protein sequence ID" value="KFF30236.1"/>
    <property type="molecule type" value="Genomic_DNA"/>
</dbReference>
<protein>
    <recommendedName>
        <fullName evidence="4">Lipoprotein</fullName>
    </recommendedName>
</protein>
<dbReference type="OrthoDB" id="1262175at2"/>
<name>A0A086BMS2_9FLAO</name>
<dbReference type="Proteomes" id="UP000028709">
    <property type="component" value="Unassembled WGS sequence"/>
</dbReference>
<reference evidence="2 3" key="1">
    <citation type="submission" date="2014-07" db="EMBL/GenBank/DDBJ databases">
        <title>Genome of Chryseobacterium piperi CTM.</title>
        <authorList>
            <person name="Pipes S.E."/>
            <person name="Stropko S.J."/>
            <person name="Newman J.D."/>
        </authorList>
    </citation>
    <scope>NUCLEOTIDE SEQUENCE [LARGE SCALE GENOMIC DNA]</scope>
    <source>
        <strain evidence="2 3">CTM</strain>
    </source>
</reference>
<dbReference type="KEGG" id="cpip:CJF12_12565"/>
<sequence length="178" mass="20765">MVRKIILSIILLLVYSCANTQTLGDGSKTLTKKYKNRGKFNSKIFELIDNNFFYKEIDSYLVDKDYVKTRQIGSSNILNFLQFYDDGSIRFLLYKEPNPEITGRRGIIYLKNNNLKIDTQFTNQGGAISKGTYSVKVDGNKLYLFDDNSLVPRSEYICLVFEKSEKIPEDWKKYKTDW</sequence>
<proteinExistence type="predicted"/>
<evidence type="ECO:0000256" key="1">
    <source>
        <dbReference type="SAM" id="SignalP"/>
    </source>
</evidence>
<evidence type="ECO:0000313" key="2">
    <source>
        <dbReference type="EMBL" id="KFF30236.1"/>
    </source>
</evidence>
<feature type="signal peptide" evidence="1">
    <location>
        <begin position="1"/>
        <end position="20"/>
    </location>
</feature>